<dbReference type="EMBL" id="AOMD01000012">
    <property type="protein sequence ID" value="EMA46784.1"/>
    <property type="molecule type" value="Genomic_DNA"/>
</dbReference>
<reference evidence="1 2" key="1">
    <citation type="journal article" date="2014" name="PLoS Genet.">
        <title>Phylogenetically driven sequencing of extremely halophilic archaea reveals strategies for static and dynamic osmo-response.</title>
        <authorList>
            <person name="Becker E.A."/>
            <person name="Seitzer P.M."/>
            <person name="Tritt A."/>
            <person name="Larsen D."/>
            <person name="Krusor M."/>
            <person name="Yao A.I."/>
            <person name="Wu D."/>
            <person name="Madern D."/>
            <person name="Eisen J.A."/>
            <person name="Darling A.E."/>
            <person name="Facciotti M.T."/>
        </authorList>
    </citation>
    <scope>NUCLEOTIDE SEQUENCE [LARGE SCALE GENOMIC DNA]</scope>
    <source>
        <strain evidence="1 2">DSM 5350</strain>
    </source>
</reference>
<dbReference type="PATRIC" id="fig|1227455.4.peg.797"/>
<gene>
    <name evidence="1" type="ORF">C449_03921</name>
</gene>
<dbReference type="STRING" id="1227455.C449_03921"/>
<evidence type="ECO:0000313" key="1">
    <source>
        <dbReference type="EMBL" id="EMA46784.1"/>
    </source>
</evidence>
<organism evidence="1 2">
    <name type="scientific">Halococcus saccharolyticus DSM 5350</name>
    <dbReference type="NCBI Taxonomy" id="1227455"/>
    <lineage>
        <taxon>Archaea</taxon>
        <taxon>Methanobacteriati</taxon>
        <taxon>Methanobacteriota</taxon>
        <taxon>Stenosarchaea group</taxon>
        <taxon>Halobacteria</taxon>
        <taxon>Halobacteriales</taxon>
        <taxon>Halococcaceae</taxon>
        <taxon>Halococcus</taxon>
    </lineage>
</organism>
<accession>M0MPX1</accession>
<dbReference type="AlphaFoldDB" id="M0MPX1"/>
<dbReference type="RefSeq" id="WP_006076622.1">
    <property type="nucleotide sequence ID" value="NZ_AOMD01000012.1"/>
</dbReference>
<sequence>MFERFSRGYYLGRLSIEPHPHDGSQPLIQRTTHERLNEALYAEGEGIERTDLPLVMKVETSHLAVGGDDGVPEDTLWLPEPVLADLRIETPPTLQEVLLATADRAAQLLRLSGTAV</sequence>
<name>M0MPX1_9EURY</name>
<comment type="caution">
    <text evidence="1">The sequence shown here is derived from an EMBL/GenBank/DDBJ whole genome shotgun (WGS) entry which is preliminary data.</text>
</comment>
<proteinExistence type="predicted"/>
<dbReference type="Pfam" id="PF19118">
    <property type="entry name" value="DUF5802"/>
    <property type="match status" value="1"/>
</dbReference>
<protein>
    <submittedName>
        <fullName evidence="1">Uncharacterized protein</fullName>
    </submittedName>
</protein>
<dbReference type="InterPro" id="IPR043825">
    <property type="entry name" value="DUF5802"/>
</dbReference>
<evidence type="ECO:0000313" key="2">
    <source>
        <dbReference type="Proteomes" id="UP000011669"/>
    </source>
</evidence>
<dbReference type="OrthoDB" id="179978at2157"/>
<dbReference type="Proteomes" id="UP000011669">
    <property type="component" value="Unassembled WGS sequence"/>
</dbReference>
<dbReference type="InParanoid" id="M0MPX1"/>
<keyword evidence="2" id="KW-1185">Reference proteome</keyword>